<name>A0AAV5IVL1_9ROSI</name>
<dbReference type="EMBL" id="BPVZ01000019">
    <property type="protein sequence ID" value="GKV02656.1"/>
    <property type="molecule type" value="Genomic_DNA"/>
</dbReference>
<protein>
    <submittedName>
        <fullName evidence="1">Uncharacterized protein</fullName>
    </submittedName>
</protein>
<evidence type="ECO:0000313" key="1">
    <source>
        <dbReference type="EMBL" id="GKV02656.1"/>
    </source>
</evidence>
<dbReference type="Proteomes" id="UP001054252">
    <property type="component" value="Unassembled WGS sequence"/>
</dbReference>
<reference evidence="1 2" key="1">
    <citation type="journal article" date="2021" name="Commun. Biol.">
        <title>The genome of Shorea leprosula (Dipterocarpaceae) highlights the ecological relevance of drought in aseasonal tropical rainforests.</title>
        <authorList>
            <person name="Ng K.K.S."/>
            <person name="Kobayashi M.J."/>
            <person name="Fawcett J.A."/>
            <person name="Hatakeyama M."/>
            <person name="Paape T."/>
            <person name="Ng C.H."/>
            <person name="Ang C.C."/>
            <person name="Tnah L.H."/>
            <person name="Lee C.T."/>
            <person name="Nishiyama T."/>
            <person name="Sese J."/>
            <person name="O'Brien M.J."/>
            <person name="Copetti D."/>
            <person name="Mohd Noor M.I."/>
            <person name="Ong R.C."/>
            <person name="Putra M."/>
            <person name="Sireger I.Z."/>
            <person name="Indrioko S."/>
            <person name="Kosugi Y."/>
            <person name="Izuno A."/>
            <person name="Isagi Y."/>
            <person name="Lee S.L."/>
            <person name="Shimizu K.K."/>
        </authorList>
    </citation>
    <scope>NUCLEOTIDE SEQUENCE [LARGE SCALE GENOMIC DNA]</scope>
    <source>
        <strain evidence="1">214</strain>
    </source>
</reference>
<dbReference type="AlphaFoldDB" id="A0AAV5IVL1"/>
<keyword evidence="2" id="KW-1185">Reference proteome</keyword>
<organism evidence="1 2">
    <name type="scientific">Rubroshorea leprosula</name>
    <dbReference type="NCBI Taxonomy" id="152421"/>
    <lineage>
        <taxon>Eukaryota</taxon>
        <taxon>Viridiplantae</taxon>
        <taxon>Streptophyta</taxon>
        <taxon>Embryophyta</taxon>
        <taxon>Tracheophyta</taxon>
        <taxon>Spermatophyta</taxon>
        <taxon>Magnoliopsida</taxon>
        <taxon>eudicotyledons</taxon>
        <taxon>Gunneridae</taxon>
        <taxon>Pentapetalae</taxon>
        <taxon>rosids</taxon>
        <taxon>malvids</taxon>
        <taxon>Malvales</taxon>
        <taxon>Dipterocarpaceae</taxon>
        <taxon>Rubroshorea</taxon>
    </lineage>
</organism>
<gene>
    <name evidence="1" type="ORF">SLEP1_g15057</name>
</gene>
<accession>A0AAV5IVL1</accession>
<proteinExistence type="predicted"/>
<comment type="caution">
    <text evidence="1">The sequence shown here is derived from an EMBL/GenBank/DDBJ whole genome shotgun (WGS) entry which is preliminary data.</text>
</comment>
<evidence type="ECO:0000313" key="2">
    <source>
        <dbReference type="Proteomes" id="UP001054252"/>
    </source>
</evidence>
<sequence length="36" mass="4019">MSKRKGENPVNWPFSVKVGSPKFLSISLRNCISVIV</sequence>